<reference evidence="4" key="1">
    <citation type="submission" date="2017-10" db="EMBL/GenBank/DDBJ databases">
        <title>Completed PacBio SMRT sequence of Methylosinus trichosporium OB3b reveals presence of a third large plasmid.</title>
        <authorList>
            <person name="Charles T.C."/>
            <person name="Lynch M.D.J."/>
            <person name="Heil J.R."/>
            <person name="Cheng J."/>
        </authorList>
    </citation>
    <scope>NUCLEOTIDE SEQUENCE [LARGE SCALE GENOMIC DNA]</scope>
    <source>
        <strain evidence="4">OB3b</strain>
    </source>
</reference>
<protein>
    <submittedName>
        <fullName evidence="3">Rhodanese</fullName>
    </submittedName>
</protein>
<proteinExistence type="predicted"/>
<evidence type="ECO:0000256" key="1">
    <source>
        <dbReference type="SAM" id="SignalP"/>
    </source>
</evidence>
<dbReference type="Gene3D" id="3.40.250.10">
    <property type="entry name" value="Rhodanese-like domain"/>
    <property type="match status" value="1"/>
</dbReference>
<accession>A0A2D2D1R9</accession>
<dbReference type="InterPro" id="IPR001763">
    <property type="entry name" value="Rhodanese-like_dom"/>
</dbReference>
<dbReference type="RefSeq" id="WP_003611881.1">
    <property type="nucleotide sequence ID" value="NZ_ADVE02000001.1"/>
</dbReference>
<keyword evidence="1" id="KW-0732">Signal</keyword>
<name>A0A2D2D1R9_METT3</name>
<dbReference type="InterPro" id="IPR022376">
    <property type="entry name" value="PQQ_CXXCW"/>
</dbReference>
<feature type="chain" id="PRO_5013763404" evidence="1">
    <location>
        <begin position="21"/>
        <end position="182"/>
    </location>
</feature>
<keyword evidence="4" id="KW-1185">Reference proteome</keyword>
<feature type="signal peptide" evidence="1">
    <location>
        <begin position="1"/>
        <end position="20"/>
    </location>
</feature>
<gene>
    <name evidence="3" type="ORF">CQW49_14380</name>
</gene>
<dbReference type="SUPFAM" id="SSF52821">
    <property type="entry name" value="Rhodanese/Cell cycle control phosphatase"/>
    <property type="match status" value="1"/>
</dbReference>
<dbReference type="InterPro" id="IPR036873">
    <property type="entry name" value="Rhodanese-like_dom_sf"/>
</dbReference>
<dbReference type="Proteomes" id="UP000230709">
    <property type="component" value="Chromosome"/>
</dbReference>
<dbReference type="AlphaFoldDB" id="A0A2D2D1R9"/>
<dbReference type="EMBL" id="CP023737">
    <property type="protein sequence ID" value="ATQ68938.1"/>
    <property type="molecule type" value="Genomic_DNA"/>
</dbReference>
<evidence type="ECO:0000259" key="2">
    <source>
        <dbReference type="PROSITE" id="PS50206"/>
    </source>
</evidence>
<sequence>MKLGAVAAALVLVFAATAAAQTPAEPPGYRLDDYRAPVPATLRGARVLSTDEALALWRDKTAAFVDVLPRAPRPAGLPKDAVWRDKPRFDIPGSVWLPDTGFGALSDATLRYFLAGLARVTAGDKSRLIVFYCLADCWMSWNAAKRALTLGYANVGWYPEGADGWEKAGHPLEPRAPESRGD</sequence>
<dbReference type="NCBIfam" id="TIGR03865">
    <property type="entry name" value="PQQ_CXXCW"/>
    <property type="match status" value="1"/>
</dbReference>
<feature type="domain" description="Rhodanese" evidence="2">
    <location>
        <begin position="58"/>
        <end position="174"/>
    </location>
</feature>
<dbReference type="PROSITE" id="PS50206">
    <property type="entry name" value="RHODANESE_3"/>
    <property type="match status" value="1"/>
</dbReference>
<organism evidence="3 4">
    <name type="scientific">Methylosinus trichosporium (strain ATCC 35070 / NCIMB 11131 / UNIQEM 75 / OB3b)</name>
    <dbReference type="NCBI Taxonomy" id="595536"/>
    <lineage>
        <taxon>Bacteria</taxon>
        <taxon>Pseudomonadati</taxon>
        <taxon>Pseudomonadota</taxon>
        <taxon>Alphaproteobacteria</taxon>
        <taxon>Hyphomicrobiales</taxon>
        <taxon>Methylocystaceae</taxon>
        <taxon>Methylosinus</taxon>
    </lineage>
</organism>
<dbReference type="Pfam" id="PF00581">
    <property type="entry name" value="Rhodanese"/>
    <property type="match status" value="1"/>
</dbReference>
<dbReference type="CDD" id="cd00158">
    <property type="entry name" value="RHOD"/>
    <property type="match status" value="1"/>
</dbReference>
<dbReference type="KEGG" id="mtw:CQW49_14380"/>
<evidence type="ECO:0000313" key="3">
    <source>
        <dbReference type="EMBL" id="ATQ68938.1"/>
    </source>
</evidence>
<evidence type="ECO:0000313" key="4">
    <source>
        <dbReference type="Proteomes" id="UP000230709"/>
    </source>
</evidence>
<dbReference type="STRING" id="595536.GCA_000178815_02295"/>